<organism evidence="1 2">
    <name type="scientific">Smallanthus sonchifolius</name>
    <dbReference type="NCBI Taxonomy" id="185202"/>
    <lineage>
        <taxon>Eukaryota</taxon>
        <taxon>Viridiplantae</taxon>
        <taxon>Streptophyta</taxon>
        <taxon>Embryophyta</taxon>
        <taxon>Tracheophyta</taxon>
        <taxon>Spermatophyta</taxon>
        <taxon>Magnoliopsida</taxon>
        <taxon>eudicotyledons</taxon>
        <taxon>Gunneridae</taxon>
        <taxon>Pentapetalae</taxon>
        <taxon>asterids</taxon>
        <taxon>campanulids</taxon>
        <taxon>Asterales</taxon>
        <taxon>Asteraceae</taxon>
        <taxon>Asteroideae</taxon>
        <taxon>Heliantheae alliance</taxon>
        <taxon>Millerieae</taxon>
        <taxon>Smallanthus</taxon>
    </lineage>
</organism>
<proteinExistence type="predicted"/>
<sequence length="116" mass="12222">MSDVTASIAAASTQVAYDEEFVDSLIISPLPSQTTTPHVTSSAPTPTQPQAGPSTISKSAKIIALEGKVSCLEAQVVGVCHTPSLAYSGARPTDLFKDGESPVSFYYNWDKPLCNM</sequence>
<name>A0ACB9FZ16_9ASTR</name>
<keyword evidence="2" id="KW-1185">Reference proteome</keyword>
<comment type="caution">
    <text evidence="1">The sequence shown here is derived from an EMBL/GenBank/DDBJ whole genome shotgun (WGS) entry which is preliminary data.</text>
</comment>
<gene>
    <name evidence="1" type="ORF">L1987_46390</name>
</gene>
<dbReference type="EMBL" id="CM042032">
    <property type="protein sequence ID" value="KAI3776604.1"/>
    <property type="molecule type" value="Genomic_DNA"/>
</dbReference>
<reference evidence="1 2" key="2">
    <citation type="journal article" date="2022" name="Mol. Ecol. Resour.">
        <title>The genomes of chicory, endive, great burdock and yacon provide insights into Asteraceae paleo-polyploidization history and plant inulin production.</title>
        <authorList>
            <person name="Fan W."/>
            <person name="Wang S."/>
            <person name="Wang H."/>
            <person name="Wang A."/>
            <person name="Jiang F."/>
            <person name="Liu H."/>
            <person name="Zhao H."/>
            <person name="Xu D."/>
            <person name="Zhang Y."/>
        </authorList>
    </citation>
    <scope>NUCLEOTIDE SEQUENCE [LARGE SCALE GENOMIC DNA]</scope>
    <source>
        <strain evidence="2">cv. Yunnan</strain>
        <tissue evidence="1">Leaves</tissue>
    </source>
</reference>
<dbReference type="Proteomes" id="UP001056120">
    <property type="component" value="Linkage Group LG15"/>
</dbReference>
<protein>
    <submittedName>
        <fullName evidence="1">Uncharacterized protein</fullName>
    </submittedName>
</protein>
<reference evidence="2" key="1">
    <citation type="journal article" date="2022" name="Mol. Ecol. Resour.">
        <title>The genomes of chicory, endive, great burdock and yacon provide insights into Asteraceae palaeo-polyploidization history and plant inulin production.</title>
        <authorList>
            <person name="Fan W."/>
            <person name="Wang S."/>
            <person name="Wang H."/>
            <person name="Wang A."/>
            <person name="Jiang F."/>
            <person name="Liu H."/>
            <person name="Zhao H."/>
            <person name="Xu D."/>
            <person name="Zhang Y."/>
        </authorList>
    </citation>
    <scope>NUCLEOTIDE SEQUENCE [LARGE SCALE GENOMIC DNA]</scope>
    <source>
        <strain evidence="2">cv. Yunnan</strain>
    </source>
</reference>
<evidence type="ECO:0000313" key="2">
    <source>
        <dbReference type="Proteomes" id="UP001056120"/>
    </source>
</evidence>
<accession>A0ACB9FZ16</accession>
<evidence type="ECO:0000313" key="1">
    <source>
        <dbReference type="EMBL" id="KAI3776604.1"/>
    </source>
</evidence>